<dbReference type="Pfam" id="PF00581">
    <property type="entry name" value="Rhodanese"/>
    <property type="match status" value="1"/>
</dbReference>
<accession>A0ABQ5VNI4</accession>
<gene>
    <name evidence="3" type="ORF">GCM10007927_34880</name>
</gene>
<reference evidence="3" key="2">
    <citation type="submission" date="2023-01" db="EMBL/GenBank/DDBJ databases">
        <title>Draft genome sequence of Sulfitobacter pacificus strain NBRC 109915.</title>
        <authorList>
            <person name="Sun Q."/>
            <person name="Mori K."/>
        </authorList>
    </citation>
    <scope>NUCLEOTIDE SEQUENCE</scope>
    <source>
        <strain evidence="3">NBRC 109915</strain>
    </source>
</reference>
<dbReference type="EMBL" id="BSNL01000001">
    <property type="protein sequence ID" value="GLQ28685.1"/>
    <property type="molecule type" value="Genomic_DNA"/>
</dbReference>
<dbReference type="PROSITE" id="PS50206">
    <property type="entry name" value="RHODANESE_3"/>
    <property type="match status" value="1"/>
</dbReference>
<organism evidence="3 4">
    <name type="scientific">Sulfitobacter pacificus</name>
    <dbReference type="NCBI Taxonomy" id="1499314"/>
    <lineage>
        <taxon>Bacteria</taxon>
        <taxon>Pseudomonadati</taxon>
        <taxon>Pseudomonadota</taxon>
        <taxon>Alphaproteobacteria</taxon>
        <taxon>Rhodobacterales</taxon>
        <taxon>Roseobacteraceae</taxon>
        <taxon>Sulfitobacter</taxon>
    </lineage>
</organism>
<dbReference type="SUPFAM" id="SSF52821">
    <property type="entry name" value="Rhodanese/Cell cycle control phosphatase"/>
    <property type="match status" value="1"/>
</dbReference>
<dbReference type="Proteomes" id="UP001161388">
    <property type="component" value="Unassembled WGS sequence"/>
</dbReference>
<sequence length="206" mass="22055">MPLQTLRVTTALMFAASMCQAQEHLTQASASFIFNGSEVTIARDTPEAERVAQRFISADASCGGACIAPMQVAQGVETLGEAEVLDFLVSQVATGRGLMVDARAPAERAKGFIPGTVSLPHNTLAPDNAYRKDILLALGGRSYEDVFNFSDARILLIYDNGPSSDDAGRLVTNLLAAGYPPEMIRYYRGGMQVWSVLGFSIETGQS</sequence>
<evidence type="ECO:0000313" key="4">
    <source>
        <dbReference type="Proteomes" id="UP001161388"/>
    </source>
</evidence>
<dbReference type="Gene3D" id="3.40.250.10">
    <property type="entry name" value="Rhodanese-like domain"/>
    <property type="match status" value="1"/>
</dbReference>
<feature type="chain" id="PRO_5045630769" description="Rhodanese domain-containing protein" evidence="1">
    <location>
        <begin position="22"/>
        <end position="206"/>
    </location>
</feature>
<dbReference type="InterPro" id="IPR001763">
    <property type="entry name" value="Rhodanese-like_dom"/>
</dbReference>
<evidence type="ECO:0000259" key="2">
    <source>
        <dbReference type="PROSITE" id="PS50206"/>
    </source>
</evidence>
<comment type="caution">
    <text evidence="3">The sequence shown here is derived from an EMBL/GenBank/DDBJ whole genome shotgun (WGS) entry which is preliminary data.</text>
</comment>
<proteinExistence type="predicted"/>
<name>A0ABQ5VNI4_9RHOB</name>
<dbReference type="CDD" id="cd00158">
    <property type="entry name" value="RHOD"/>
    <property type="match status" value="1"/>
</dbReference>
<evidence type="ECO:0000256" key="1">
    <source>
        <dbReference type="SAM" id="SignalP"/>
    </source>
</evidence>
<keyword evidence="1" id="KW-0732">Signal</keyword>
<feature type="domain" description="Rhodanese" evidence="2">
    <location>
        <begin position="93"/>
        <end position="203"/>
    </location>
</feature>
<dbReference type="RefSeq" id="WP_284375271.1">
    <property type="nucleotide sequence ID" value="NZ_BSNL01000001.1"/>
</dbReference>
<feature type="signal peptide" evidence="1">
    <location>
        <begin position="1"/>
        <end position="21"/>
    </location>
</feature>
<evidence type="ECO:0000313" key="3">
    <source>
        <dbReference type="EMBL" id="GLQ28685.1"/>
    </source>
</evidence>
<reference evidence="3" key="1">
    <citation type="journal article" date="2014" name="Int. J. Syst. Evol. Microbiol.">
        <title>Complete genome of a new Firmicutes species belonging to the dominant human colonic microbiota ('Ruminococcus bicirculans') reveals two chromosomes and a selective capacity to utilize plant glucans.</title>
        <authorList>
            <consortium name="NISC Comparative Sequencing Program"/>
            <person name="Wegmann U."/>
            <person name="Louis P."/>
            <person name="Goesmann A."/>
            <person name="Henrissat B."/>
            <person name="Duncan S.H."/>
            <person name="Flint H.J."/>
        </authorList>
    </citation>
    <scope>NUCLEOTIDE SEQUENCE</scope>
    <source>
        <strain evidence="3">NBRC 109915</strain>
    </source>
</reference>
<protein>
    <recommendedName>
        <fullName evidence="2">Rhodanese domain-containing protein</fullName>
    </recommendedName>
</protein>
<dbReference type="InterPro" id="IPR036873">
    <property type="entry name" value="Rhodanese-like_dom_sf"/>
</dbReference>
<keyword evidence="4" id="KW-1185">Reference proteome</keyword>